<name>A0ABU2IQG8_9LIST</name>
<organism evidence="3 4">
    <name type="scientific">Listeria cossartiae subsp. cayugensis</name>
    <dbReference type="NCBI Taxonomy" id="2713505"/>
    <lineage>
        <taxon>Bacteria</taxon>
        <taxon>Bacillati</taxon>
        <taxon>Bacillota</taxon>
        <taxon>Bacilli</taxon>
        <taxon>Bacillales</taxon>
        <taxon>Listeriaceae</taxon>
        <taxon>Listeria</taxon>
        <taxon>Listeria cossartiae</taxon>
    </lineage>
</organism>
<proteinExistence type="inferred from homology"/>
<dbReference type="Pfam" id="PF04740">
    <property type="entry name" value="LXG"/>
    <property type="match status" value="1"/>
</dbReference>
<dbReference type="InterPro" id="IPR006829">
    <property type="entry name" value="LXG_dom"/>
</dbReference>
<evidence type="ECO:0000313" key="3">
    <source>
        <dbReference type="EMBL" id="MDT0114622.1"/>
    </source>
</evidence>
<comment type="similarity">
    <text evidence="1">In the N-terminal section; belongs to the LXG family.</text>
</comment>
<dbReference type="EMBL" id="JASBAM010000003">
    <property type="protein sequence ID" value="MDT0114622.1"/>
    <property type="molecule type" value="Genomic_DNA"/>
</dbReference>
<evidence type="ECO:0000256" key="1">
    <source>
        <dbReference type="ARBA" id="ARBA00034117"/>
    </source>
</evidence>
<comment type="caution">
    <text evidence="3">The sequence shown here is derived from an EMBL/GenBank/DDBJ whole genome shotgun (WGS) entry which is preliminary data.</text>
</comment>
<gene>
    <name evidence="3" type="ORF">QJV37_10845</name>
</gene>
<dbReference type="RefSeq" id="WP_311178831.1">
    <property type="nucleotide sequence ID" value="NZ_JASAYY010000003.1"/>
</dbReference>
<keyword evidence="4" id="KW-1185">Reference proteome</keyword>
<sequence>MTKEWDTHEFDNFHNTMKKYTKNTLSDLKTISKKQQAFGATKEGAKSETFEGARHYMNEVHSSIVISLNRALDEHARVLGKLENDFEDTVDSASKVKINTEDLERLNKDTDRKVEDIYQAHAGLQKQINICASETTTGSLDAPSFAPLEKNANNIHIHLTKVENDMHQYDLNHANAFNQYQKLIAATRKAIDAARTNYTAPNGAMRYTQGAFGASPEGKGLSNANYELEQAKLADLYQAEGNRLDNMEDYANELMQDPERLEQEMAYLKYLIENRAFPDAAKERNQLSAFYYLLIQLQTSKNKAKILGVGDNFRVNQIEIVKTGTANVELNVACQRMSPDEFEKYYKTYVNPSNGTKDAERKRYLNETLVIKHFGDNVDSRIDNDENATLSKQIETNKGNWSIPLVKYGIGFIPVVGQVVSVVETTGEMASSYSQNERIQNKITKDNLVNTAAKFGMTCTITTNTTEIVHTTDIVINPTKETNDIMKRWKERAKESPKDKLEFPENQDYLQLFKYYGKENSSWLDDDEKYIFGGK</sequence>
<feature type="domain" description="LXG" evidence="2">
    <location>
        <begin position="1"/>
        <end position="257"/>
    </location>
</feature>
<protein>
    <submittedName>
        <fullName evidence="3">T7SS effector LXG polymorphic toxin</fullName>
    </submittedName>
</protein>
<evidence type="ECO:0000259" key="2">
    <source>
        <dbReference type="PROSITE" id="PS51756"/>
    </source>
</evidence>
<dbReference type="Proteomes" id="UP001252688">
    <property type="component" value="Unassembled WGS sequence"/>
</dbReference>
<accession>A0ABU2IQG8</accession>
<evidence type="ECO:0000313" key="4">
    <source>
        <dbReference type="Proteomes" id="UP001252688"/>
    </source>
</evidence>
<reference evidence="3 4" key="1">
    <citation type="submission" date="2023-05" db="EMBL/GenBank/DDBJ databases">
        <title>A Combination of Whole Genome Sequencing and Metagenomics Reveals Diversity of Listeria spp. in Soil Collected from the Nantahala National Forest.</title>
        <authorList>
            <person name="Wang J."/>
            <person name="Schamp C.N."/>
            <person name="Hudson L.K."/>
            <person name="Chaggar H.K."/>
            <person name="Bryan D.W."/>
            <person name="Radosevich M."/>
            <person name="Denes T.G."/>
        </authorList>
    </citation>
    <scope>NUCLEOTIDE SEQUENCE [LARGE SCALE GENOMIC DNA]</scope>
    <source>
        <strain evidence="3 4">UTK S2-0002</strain>
    </source>
</reference>
<dbReference type="PROSITE" id="PS51756">
    <property type="entry name" value="LXG"/>
    <property type="match status" value="1"/>
</dbReference>